<dbReference type="SMART" id="SM01095">
    <property type="entry name" value="Cpl-7"/>
    <property type="match status" value="2"/>
</dbReference>
<dbReference type="CDD" id="cd00118">
    <property type="entry name" value="LysM"/>
    <property type="match status" value="1"/>
</dbReference>
<evidence type="ECO:0000256" key="1">
    <source>
        <dbReference type="ARBA" id="ARBA00010646"/>
    </source>
</evidence>
<dbReference type="SUPFAM" id="SSF51445">
    <property type="entry name" value="(Trans)glycosidases"/>
    <property type="match status" value="1"/>
</dbReference>
<dbReference type="Pfam" id="PF01476">
    <property type="entry name" value="LysM"/>
    <property type="match status" value="1"/>
</dbReference>
<dbReference type="PANTHER" id="PTHR34135:SF2">
    <property type="entry name" value="LYSOZYME"/>
    <property type="match status" value="1"/>
</dbReference>
<dbReference type="InterPro" id="IPR002053">
    <property type="entry name" value="Glyco_hydro_25"/>
</dbReference>
<dbReference type="Gene3D" id="3.20.20.80">
    <property type="entry name" value="Glycosidases"/>
    <property type="match status" value="1"/>
</dbReference>
<name>A0A395V9G3_9FIRM</name>
<dbReference type="Gene3D" id="3.10.350.10">
    <property type="entry name" value="LysM domain"/>
    <property type="match status" value="1"/>
</dbReference>
<dbReference type="InterPro" id="IPR036779">
    <property type="entry name" value="LysM_dom_sf"/>
</dbReference>
<evidence type="ECO:0000259" key="2">
    <source>
        <dbReference type="PROSITE" id="PS51782"/>
    </source>
</evidence>
<dbReference type="AlphaFoldDB" id="A0A395V9G3"/>
<dbReference type="SUPFAM" id="SSF54106">
    <property type="entry name" value="LysM domain"/>
    <property type="match status" value="1"/>
</dbReference>
<accession>A0A395V9G3</accession>
<proteinExistence type="inferred from homology"/>
<dbReference type="RefSeq" id="WP_118096226.1">
    <property type="nucleotide sequence ID" value="NZ_QRVL01000001.1"/>
</dbReference>
<organism evidence="3 4">
    <name type="scientific">Roseburia hominis</name>
    <dbReference type="NCBI Taxonomy" id="301301"/>
    <lineage>
        <taxon>Bacteria</taxon>
        <taxon>Bacillati</taxon>
        <taxon>Bacillota</taxon>
        <taxon>Clostridia</taxon>
        <taxon>Lachnospirales</taxon>
        <taxon>Lachnospiraceae</taxon>
        <taxon>Roseburia</taxon>
    </lineage>
</organism>
<dbReference type="InterPro" id="IPR013168">
    <property type="entry name" value="Cpl_7_lyso_C"/>
</dbReference>
<evidence type="ECO:0000313" key="3">
    <source>
        <dbReference type="EMBL" id="RGS41931.1"/>
    </source>
</evidence>
<evidence type="ECO:0000313" key="4">
    <source>
        <dbReference type="Proteomes" id="UP000266172"/>
    </source>
</evidence>
<comment type="caution">
    <text evidence="3">The sequence shown here is derived from an EMBL/GenBank/DDBJ whole genome shotgun (WGS) entry which is preliminary data.</text>
</comment>
<dbReference type="SMART" id="SM00257">
    <property type="entry name" value="LysM"/>
    <property type="match status" value="1"/>
</dbReference>
<dbReference type="GO" id="GO:0003796">
    <property type="term" value="F:lysozyme activity"/>
    <property type="evidence" value="ECO:0007669"/>
    <property type="project" value="InterPro"/>
</dbReference>
<dbReference type="GO" id="GO:0016998">
    <property type="term" value="P:cell wall macromolecule catabolic process"/>
    <property type="evidence" value="ECO:0007669"/>
    <property type="project" value="InterPro"/>
</dbReference>
<dbReference type="PROSITE" id="PS51904">
    <property type="entry name" value="GLYCOSYL_HYDROL_F25_2"/>
    <property type="match status" value="1"/>
</dbReference>
<gene>
    <name evidence="3" type="ORF">DWX93_00905</name>
</gene>
<dbReference type="InterPro" id="IPR017853">
    <property type="entry name" value="GH"/>
</dbReference>
<feature type="domain" description="LysM" evidence="2">
    <location>
        <begin position="309"/>
        <end position="353"/>
    </location>
</feature>
<protein>
    <submittedName>
        <fullName evidence="3">LysM peptidoglycan-binding domain-containing protein</fullName>
    </submittedName>
</protein>
<dbReference type="GO" id="GO:0009253">
    <property type="term" value="P:peptidoglycan catabolic process"/>
    <property type="evidence" value="ECO:0007669"/>
    <property type="project" value="InterPro"/>
</dbReference>
<dbReference type="GO" id="GO:0016052">
    <property type="term" value="P:carbohydrate catabolic process"/>
    <property type="evidence" value="ECO:0007669"/>
    <property type="project" value="TreeGrafter"/>
</dbReference>
<dbReference type="Proteomes" id="UP000266172">
    <property type="component" value="Unassembled WGS sequence"/>
</dbReference>
<dbReference type="PANTHER" id="PTHR34135">
    <property type="entry name" value="LYSOZYME"/>
    <property type="match status" value="1"/>
</dbReference>
<dbReference type="PROSITE" id="PS51782">
    <property type="entry name" value="LYSM"/>
    <property type="match status" value="1"/>
</dbReference>
<reference evidence="3 4" key="1">
    <citation type="submission" date="2018-08" db="EMBL/GenBank/DDBJ databases">
        <title>A genome reference for cultivated species of the human gut microbiota.</title>
        <authorList>
            <person name="Zou Y."/>
            <person name="Xue W."/>
            <person name="Luo G."/>
        </authorList>
    </citation>
    <scope>NUCLEOTIDE SEQUENCE [LARGE SCALE GENOMIC DNA]</scope>
    <source>
        <strain evidence="3 4">AF22-12AC</strain>
    </source>
</reference>
<dbReference type="Pfam" id="PF01183">
    <property type="entry name" value="Glyco_hydro_25"/>
    <property type="match status" value="1"/>
</dbReference>
<sequence>MEKLFGIDISHWQGDMSIEQARNERGVRFAIIKAAGADDGKYKDSKFENYYAQCKAIGLPVGAYYYGNAKSVAEAEQEADHFLSVIAGKQFEYPIYYDVEGKMLNNSRDVLTNIVIAFCDRCEKAGYFVGVYTSDSHYQAHVDDDRLQRFTHWVARYSSNEPVTGHDIWQYGGEYNYIADKTICGRTVDQDFCYRDFETEIKKAGLNGFSASTGDEAKEPEISEPEGSTLDLLYRTMKDEFGGGDARKAALGSRYNEVQDVINHIDKASVQELVDEVWAGKYGDDEVRRTVLGSRWQEVQDVINAGNKKYYTIKSGDTLSGIAAKYETTVNAIAQLNGIENPNLIIAGDTIRVK</sequence>
<dbReference type="EMBL" id="QRVL01000001">
    <property type="protein sequence ID" value="RGS41931.1"/>
    <property type="molecule type" value="Genomic_DNA"/>
</dbReference>
<comment type="similarity">
    <text evidence="1">Belongs to the glycosyl hydrolase 25 family.</text>
</comment>
<dbReference type="InterPro" id="IPR018392">
    <property type="entry name" value="LysM"/>
</dbReference>